<dbReference type="AlphaFoldDB" id="A0A9W7EZB6"/>
<keyword evidence="3 7" id="KW-0808">Transferase</keyword>
<feature type="transmembrane region" description="Helical" evidence="8">
    <location>
        <begin position="374"/>
        <end position="394"/>
    </location>
</feature>
<dbReference type="Pfam" id="PF01148">
    <property type="entry name" value="CTP_transf_1"/>
    <property type="match status" value="1"/>
</dbReference>
<feature type="transmembrane region" description="Helical" evidence="8">
    <location>
        <begin position="220"/>
        <end position="253"/>
    </location>
</feature>
<dbReference type="PANTHER" id="PTHR43535">
    <property type="entry name" value="PHOSPHATIDATE CYTIDYLYLTRANSFERASE"/>
    <property type="match status" value="1"/>
</dbReference>
<dbReference type="Proteomes" id="UP001165085">
    <property type="component" value="Unassembled WGS sequence"/>
</dbReference>
<evidence type="ECO:0000313" key="11">
    <source>
        <dbReference type="Proteomes" id="UP001165085"/>
    </source>
</evidence>
<evidence type="ECO:0000256" key="9">
    <source>
        <dbReference type="SAM" id="SignalP"/>
    </source>
</evidence>
<name>A0A9W7EZB6_9STRA</name>
<feature type="transmembrane region" description="Helical" evidence="8">
    <location>
        <begin position="265"/>
        <end position="284"/>
    </location>
</feature>
<dbReference type="EMBL" id="BRXY01000490">
    <property type="protein sequence ID" value="GMH97338.1"/>
    <property type="molecule type" value="Genomic_DNA"/>
</dbReference>
<dbReference type="PANTHER" id="PTHR43535:SF1">
    <property type="entry name" value="PHOSPHATIDATE CYTIDYLYLTRANSFERASE"/>
    <property type="match status" value="1"/>
</dbReference>
<comment type="catalytic activity">
    <reaction evidence="7">
        <text>a 1,2-diacyl-sn-glycero-3-phosphate + CTP + H(+) = a CDP-1,2-diacyl-sn-glycerol + diphosphate</text>
        <dbReference type="Rhea" id="RHEA:16229"/>
        <dbReference type="ChEBI" id="CHEBI:15378"/>
        <dbReference type="ChEBI" id="CHEBI:33019"/>
        <dbReference type="ChEBI" id="CHEBI:37563"/>
        <dbReference type="ChEBI" id="CHEBI:58332"/>
        <dbReference type="ChEBI" id="CHEBI:58608"/>
        <dbReference type="EC" id="2.7.7.41"/>
    </reaction>
</comment>
<dbReference type="OrthoDB" id="10260889at2759"/>
<evidence type="ECO:0000256" key="4">
    <source>
        <dbReference type="ARBA" id="ARBA00022692"/>
    </source>
</evidence>
<accession>A0A9W7EZB6</accession>
<dbReference type="EC" id="2.7.7.41" evidence="7"/>
<feature type="transmembrane region" description="Helical" evidence="8">
    <location>
        <begin position="171"/>
        <end position="199"/>
    </location>
</feature>
<reference evidence="11" key="1">
    <citation type="journal article" date="2023" name="Commun. Biol.">
        <title>Genome analysis of Parmales, the sister group of diatoms, reveals the evolutionary specialization of diatoms from phago-mixotrophs to photoautotrophs.</title>
        <authorList>
            <person name="Ban H."/>
            <person name="Sato S."/>
            <person name="Yoshikawa S."/>
            <person name="Yamada K."/>
            <person name="Nakamura Y."/>
            <person name="Ichinomiya M."/>
            <person name="Sato N."/>
            <person name="Blanc-Mathieu R."/>
            <person name="Endo H."/>
            <person name="Kuwata A."/>
            <person name="Ogata H."/>
        </authorList>
    </citation>
    <scope>NUCLEOTIDE SEQUENCE [LARGE SCALE GENOMIC DNA]</scope>
    <source>
        <strain evidence="11">NIES 3701</strain>
    </source>
</reference>
<comment type="caution">
    <text evidence="10">The sequence shown here is derived from an EMBL/GenBank/DDBJ whole genome shotgun (WGS) entry which is preliminary data.</text>
</comment>
<comment type="subcellular location">
    <subcellularLocation>
        <location evidence="1">Membrane</location>
        <topology evidence="1">Multi-pass membrane protein</topology>
    </subcellularLocation>
</comment>
<dbReference type="PROSITE" id="PS01315">
    <property type="entry name" value="CDS"/>
    <property type="match status" value="1"/>
</dbReference>
<evidence type="ECO:0000256" key="3">
    <source>
        <dbReference type="ARBA" id="ARBA00022679"/>
    </source>
</evidence>
<gene>
    <name evidence="10" type="ORF">TrST_g8181</name>
</gene>
<evidence type="ECO:0000256" key="1">
    <source>
        <dbReference type="ARBA" id="ARBA00004141"/>
    </source>
</evidence>
<keyword evidence="9" id="KW-0732">Signal</keyword>
<evidence type="ECO:0000256" key="2">
    <source>
        <dbReference type="ARBA" id="ARBA00010185"/>
    </source>
</evidence>
<evidence type="ECO:0000256" key="6">
    <source>
        <dbReference type="ARBA" id="ARBA00023136"/>
    </source>
</evidence>
<evidence type="ECO:0000256" key="7">
    <source>
        <dbReference type="RuleBase" id="RU003938"/>
    </source>
</evidence>
<keyword evidence="4 7" id="KW-0812">Transmembrane</keyword>
<dbReference type="GO" id="GO:0005886">
    <property type="term" value="C:plasma membrane"/>
    <property type="evidence" value="ECO:0007669"/>
    <property type="project" value="TreeGrafter"/>
</dbReference>
<feature type="transmembrane region" description="Helical" evidence="8">
    <location>
        <begin position="330"/>
        <end position="349"/>
    </location>
</feature>
<evidence type="ECO:0000256" key="8">
    <source>
        <dbReference type="SAM" id="Phobius"/>
    </source>
</evidence>
<evidence type="ECO:0000256" key="5">
    <source>
        <dbReference type="ARBA" id="ARBA00022989"/>
    </source>
</evidence>
<keyword evidence="5 8" id="KW-1133">Transmembrane helix</keyword>
<protein>
    <recommendedName>
        <fullName evidence="7">Phosphatidate cytidylyltransferase</fullName>
        <ecNumber evidence="7">2.7.7.41</ecNumber>
    </recommendedName>
</protein>
<comment type="similarity">
    <text evidence="2 7">Belongs to the CDS family.</text>
</comment>
<dbReference type="InterPro" id="IPR000374">
    <property type="entry name" value="PC_trans"/>
</dbReference>
<dbReference type="GO" id="GO:0004605">
    <property type="term" value="F:phosphatidate cytidylyltransferase activity"/>
    <property type="evidence" value="ECO:0007669"/>
    <property type="project" value="UniProtKB-EC"/>
</dbReference>
<comment type="pathway">
    <text evidence="7">Phospholipid metabolism; CDP-diacylglycerol biosynthesis; CDP-diacylglycerol from sn-glycerol 3-phosphate: step 3/3.</text>
</comment>
<sequence>MRTSFLFLLATLVCASSFTAVRYVTPVRSHQISKHTRTSLNSKAHRYSPRRISSKYSSYLTRLWTETSIGSRKSLTRKKLVKSCKILEKLLDTDVEFRDEELVLALRETLVTTLKSLEDQPQVASPQSSSSQTSAAVTASLTSLTSSTSSTSSTSPTKQKKKGSRSVLRGVLMGVAVAVWVFSGNYIFTSLFTLMVLLGQLEYYRGVMSTGVYPARKISVLGSCAMFLTALYFPSLHQLCLPAFSTLSMVWFLTAKRNASSISEIATTFLGMFYIGYLPSFWVSVRMLGVREHTRLAPIAAPILSLLGRKATSLPGWLPAAFPLPITQGAIFTFWCWLAIAFSDVGAYFSGRKYGKTKLGEISKAAGETSPNKTVEGVIGGCLVSGGLGMLGAWVMKWPFWYLSGSVHGVILALLGLVGDLTASMLKRDAGLKDFGDLIPEHGGVLDRVDSFIFSAPYAWFVMKFVLPWLKSFVM</sequence>
<organism evidence="10 11">
    <name type="scientific">Triparma strigata</name>
    <dbReference type="NCBI Taxonomy" id="1606541"/>
    <lineage>
        <taxon>Eukaryota</taxon>
        <taxon>Sar</taxon>
        <taxon>Stramenopiles</taxon>
        <taxon>Ochrophyta</taxon>
        <taxon>Bolidophyceae</taxon>
        <taxon>Parmales</taxon>
        <taxon>Triparmaceae</taxon>
        <taxon>Triparma</taxon>
    </lineage>
</organism>
<keyword evidence="6 8" id="KW-0472">Membrane</keyword>
<feature type="chain" id="PRO_5040842789" description="Phosphatidate cytidylyltransferase" evidence="9">
    <location>
        <begin position="16"/>
        <end position="475"/>
    </location>
</feature>
<feature type="signal peptide" evidence="9">
    <location>
        <begin position="1"/>
        <end position="15"/>
    </location>
</feature>
<keyword evidence="11" id="KW-1185">Reference proteome</keyword>
<feature type="transmembrane region" description="Helical" evidence="8">
    <location>
        <begin position="400"/>
        <end position="418"/>
    </location>
</feature>
<proteinExistence type="inferred from homology"/>
<keyword evidence="7" id="KW-0548">Nucleotidyltransferase</keyword>
<evidence type="ECO:0000313" key="10">
    <source>
        <dbReference type="EMBL" id="GMH97338.1"/>
    </source>
</evidence>